<comment type="caution">
    <text evidence="4">The sequence shown here is derived from an EMBL/GenBank/DDBJ whole genome shotgun (WGS) entry which is preliminary data.</text>
</comment>
<dbReference type="InterPro" id="IPR001283">
    <property type="entry name" value="CRISP-related"/>
</dbReference>
<dbReference type="InterPro" id="IPR035940">
    <property type="entry name" value="CAP_sf"/>
</dbReference>
<keyword evidence="5" id="KW-1185">Reference proteome</keyword>
<reference evidence="4" key="1">
    <citation type="journal article" date="2021" name="Proc. Natl. Acad. Sci. U.S.A.">
        <title>Three genomes in the algal genus Volvox reveal the fate of a haploid sex-determining region after a transition to homothallism.</title>
        <authorList>
            <person name="Yamamoto K."/>
            <person name="Hamaji T."/>
            <person name="Kawai-Toyooka H."/>
            <person name="Matsuzaki R."/>
            <person name="Takahashi F."/>
            <person name="Nishimura Y."/>
            <person name="Kawachi M."/>
            <person name="Noguchi H."/>
            <person name="Minakuchi Y."/>
            <person name="Umen J.G."/>
            <person name="Toyoda A."/>
            <person name="Nozaki H."/>
        </authorList>
    </citation>
    <scope>NUCLEOTIDE SEQUENCE</scope>
    <source>
        <strain evidence="4">NIES-3786</strain>
    </source>
</reference>
<dbReference type="SMART" id="SM00198">
    <property type="entry name" value="SCP"/>
    <property type="match status" value="1"/>
</dbReference>
<dbReference type="PRINTS" id="PR01217">
    <property type="entry name" value="PRICHEXTENSN"/>
</dbReference>
<dbReference type="Gene3D" id="3.40.33.10">
    <property type="entry name" value="CAP"/>
    <property type="match status" value="1"/>
</dbReference>
<organism evidence="4 5">
    <name type="scientific">Volvox reticuliferus</name>
    <dbReference type="NCBI Taxonomy" id="1737510"/>
    <lineage>
        <taxon>Eukaryota</taxon>
        <taxon>Viridiplantae</taxon>
        <taxon>Chlorophyta</taxon>
        <taxon>core chlorophytes</taxon>
        <taxon>Chlorophyceae</taxon>
        <taxon>CS clade</taxon>
        <taxon>Chlamydomonadales</taxon>
        <taxon>Volvocaceae</taxon>
        <taxon>Volvox</taxon>
    </lineage>
</organism>
<proteinExistence type="predicted"/>
<evidence type="ECO:0000259" key="3">
    <source>
        <dbReference type="SMART" id="SM00198"/>
    </source>
</evidence>
<feature type="compositionally biased region" description="Pro residues" evidence="1">
    <location>
        <begin position="323"/>
        <end position="332"/>
    </location>
</feature>
<dbReference type="PANTHER" id="PTHR10334">
    <property type="entry name" value="CYSTEINE-RICH SECRETORY PROTEIN-RELATED"/>
    <property type="match status" value="1"/>
</dbReference>
<dbReference type="PROSITE" id="PS01009">
    <property type="entry name" value="CRISP_1"/>
    <property type="match status" value="1"/>
</dbReference>
<feature type="compositionally biased region" description="Pro residues" evidence="1">
    <location>
        <begin position="279"/>
        <end position="290"/>
    </location>
</feature>
<dbReference type="InterPro" id="IPR018244">
    <property type="entry name" value="Allrgn_V5/Tpx1_CS"/>
</dbReference>
<feature type="compositionally biased region" description="Pro residues" evidence="1">
    <location>
        <begin position="300"/>
        <end position="315"/>
    </location>
</feature>
<dbReference type="Pfam" id="PF00188">
    <property type="entry name" value="CAP"/>
    <property type="match status" value="1"/>
</dbReference>
<dbReference type="SUPFAM" id="SSF55797">
    <property type="entry name" value="PR-1-like"/>
    <property type="match status" value="1"/>
</dbReference>
<feature type="compositionally biased region" description="Pro residues" evidence="1">
    <location>
        <begin position="230"/>
        <end position="247"/>
    </location>
</feature>
<gene>
    <name evidence="4" type="ORF">Vretifemale_16135</name>
</gene>
<dbReference type="AlphaFoldDB" id="A0A8J4FS78"/>
<feature type="compositionally biased region" description="Pro residues" evidence="1">
    <location>
        <begin position="96"/>
        <end position="210"/>
    </location>
</feature>
<evidence type="ECO:0000256" key="2">
    <source>
        <dbReference type="SAM" id="SignalP"/>
    </source>
</evidence>
<feature type="compositionally biased region" description="Pro residues" evidence="1">
    <location>
        <begin position="78"/>
        <end position="89"/>
    </location>
</feature>
<name>A0A8J4FS78_9CHLO</name>
<dbReference type="CDD" id="cd05382">
    <property type="entry name" value="CAP_GAPR1-like"/>
    <property type="match status" value="1"/>
</dbReference>
<feature type="compositionally biased region" description="Low complexity" evidence="1">
    <location>
        <begin position="248"/>
        <end position="261"/>
    </location>
</feature>
<accession>A0A8J4FS78</accession>
<dbReference type="Proteomes" id="UP000747110">
    <property type="component" value="Unassembled WGS sequence"/>
</dbReference>
<feature type="chain" id="PRO_5035309030" description="SCP domain-containing protein" evidence="2">
    <location>
        <begin position="23"/>
        <end position="509"/>
    </location>
</feature>
<feature type="compositionally biased region" description="Pro residues" evidence="1">
    <location>
        <begin position="262"/>
        <end position="271"/>
    </location>
</feature>
<dbReference type="GO" id="GO:0005576">
    <property type="term" value="C:extracellular region"/>
    <property type="evidence" value="ECO:0007669"/>
    <property type="project" value="InterPro"/>
</dbReference>
<evidence type="ECO:0000313" key="5">
    <source>
        <dbReference type="Proteomes" id="UP000747110"/>
    </source>
</evidence>
<protein>
    <recommendedName>
        <fullName evidence="3">SCP domain-containing protein</fullName>
    </recommendedName>
</protein>
<evidence type="ECO:0000313" key="4">
    <source>
        <dbReference type="EMBL" id="GIL88092.1"/>
    </source>
</evidence>
<dbReference type="OrthoDB" id="337038at2759"/>
<feature type="signal peptide" evidence="2">
    <location>
        <begin position="1"/>
        <end position="22"/>
    </location>
</feature>
<feature type="domain" description="SCP" evidence="3">
    <location>
        <begin position="348"/>
        <end position="495"/>
    </location>
</feature>
<dbReference type="InterPro" id="IPR014044">
    <property type="entry name" value="CAP_dom"/>
</dbReference>
<dbReference type="EMBL" id="BNCP01000043">
    <property type="protein sequence ID" value="GIL88092.1"/>
    <property type="molecule type" value="Genomic_DNA"/>
</dbReference>
<sequence length="509" mass="53958">MYTPSNVAFMLIILSLRCVVGGLGNATIEDIGSKRRLRCLPGAAFGIQPPAEVASRRNIGRSFHSRRLWSVGELSFLPLPPSPRPPRPPQRTSAPSPRPLPSATPPPPRPPSLFPSPSPSPPSPPLRPPPSPPLPSPPVPSPPPRPSPNPSPRPRAPPSPPPSPPPWPPSPSPSPPFPPLRPPPSPPLPSPPVPSPPPSWSATPGLPPSRPLTFPSASPPPTTRLSIPPTISPLHPPWPRPFPPPGQPRVVQSVSSSSTFPTFPPLGPAPLAPHSTSPPRRPSAPAPLEPTSPRLSFPLTPAPLPAPPPSPPLLPPSLSAPTPATPSPPPCLPDNANTTCPPAGGNCSDIFSMITATNTYREWHQVPPLTWSTTIATEAQTYAEVLAAQQCDLEHGGVGGECLYGMSTYPKPDWSCKRAIDAWYSEVKLYDFTVPNPYDYNIPRGTGHFVQLVWLSSSVFGCGVGKADVPMSRMPGGYGGCKVVVCRFQSGYKASNEQLLINVLPRVSH</sequence>
<feature type="region of interest" description="Disordered" evidence="1">
    <location>
        <begin position="78"/>
        <end position="337"/>
    </location>
</feature>
<evidence type="ECO:0000256" key="1">
    <source>
        <dbReference type="SAM" id="MobiDB-lite"/>
    </source>
</evidence>
<keyword evidence="2" id="KW-0732">Signal</keyword>
<dbReference type="InterPro" id="IPR034113">
    <property type="entry name" value="SCP_GAPR1-like"/>
</dbReference>